<feature type="domain" description="Major facilitator superfamily (MFS) profile" evidence="9">
    <location>
        <begin position="15"/>
        <end position="394"/>
    </location>
</feature>
<evidence type="ECO:0000259" key="9">
    <source>
        <dbReference type="PROSITE" id="PS50850"/>
    </source>
</evidence>
<feature type="transmembrane region" description="Helical" evidence="8">
    <location>
        <begin position="369"/>
        <end position="398"/>
    </location>
</feature>
<evidence type="ECO:0000256" key="6">
    <source>
        <dbReference type="ARBA" id="ARBA00022989"/>
    </source>
</evidence>
<dbReference type="CDD" id="cd17324">
    <property type="entry name" value="MFS_NepI_like"/>
    <property type="match status" value="1"/>
</dbReference>
<dbReference type="InterPro" id="IPR036259">
    <property type="entry name" value="MFS_trans_sf"/>
</dbReference>
<feature type="transmembrane region" description="Helical" evidence="8">
    <location>
        <begin position="12"/>
        <end position="37"/>
    </location>
</feature>
<feature type="transmembrane region" description="Helical" evidence="8">
    <location>
        <begin position="250"/>
        <end position="272"/>
    </location>
</feature>
<dbReference type="Proteomes" id="UP000199662">
    <property type="component" value="Unassembled WGS sequence"/>
</dbReference>
<reference evidence="11" key="1">
    <citation type="submission" date="2016-10" db="EMBL/GenBank/DDBJ databases">
        <authorList>
            <person name="Varghese N."/>
            <person name="Submissions S."/>
        </authorList>
    </citation>
    <scope>NUCLEOTIDE SEQUENCE [LARGE SCALE GENOMIC DNA]</scope>
    <source>
        <strain evidence="11">DSM 2179</strain>
    </source>
</reference>
<dbReference type="AlphaFoldDB" id="A0A1H6YNH8"/>
<dbReference type="SUPFAM" id="SSF103473">
    <property type="entry name" value="MFS general substrate transporter"/>
    <property type="match status" value="1"/>
</dbReference>
<evidence type="ECO:0000256" key="3">
    <source>
        <dbReference type="ARBA" id="ARBA00022448"/>
    </source>
</evidence>
<evidence type="ECO:0000256" key="4">
    <source>
        <dbReference type="ARBA" id="ARBA00022475"/>
    </source>
</evidence>
<dbReference type="PROSITE" id="PS50850">
    <property type="entry name" value="MFS"/>
    <property type="match status" value="1"/>
</dbReference>
<evidence type="ECO:0000256" key="2">
    <source>
        <dbReference type="ARBA" id="ARBA00008335"/>
    </source>
</evidence>
<keyword evidence="3" id="KW-0813">Transport</keyword>
<comment type="subcellular location">
    <subcellularLocation>
        <location evidence="1">Cell membrane</location>
        <topology evidence="1">Multi-pass membrane protein</topology>
    </subcellularLocation>
</comment>
<dbReference type="EMBL" id="FNZK01000007">
    <property type="protein sequence ID" value="SEJ42839.1"/>
    <property type="molecule type" value="Genomic_DNA"/>
</dbReference>
<dbReference type="PANTHER" id="PTHR43271">
    <property type="entry name" value="BLL2771 PROTEIN"/>
    <property type="match status" value="1"/>
</dbReference>
<comment type="similarity">
    <text evidence="2">Belongs to the major facilitator superfamily.</text>
</comment>
<dbReference type="InterPro" id="IPR011701">
    <property type="entry name" value="MFS"/>
</dbReference>
<gene>
    <name evidence="10" type="ORF">SAMN05660742_107104</name>
</gene>
<keyword evidence="4" id="KW-1003">Cell membrane</keyword>
<organism evidence="10 11">
    <name type="scientific">Propionispira arboris</name>
    <dbReference type="NCBI Taxonomy" id="84035"/>
    <lineage>
        <taxon>Bacteria</taxon>
        <taxon>Bacillati</taxon>
        <taxon>Bacillota</taxon>
        <taxon>Negativicutes</taxon>
        <taxon>Selenomonadales</taxon>
        <taxon>Selenomonadaceae</taxon>
        <taxon>Propionispira</taxon>
    </lineage>
</organism>
<feature type="transmembrane region" description="Helical" evidence="8">
    <location>
        <begin position="284"/>
        <end position="302"/>
    </location>
</feature>
<feature type="transmembrane region" description="Helical" evidence="8">
    <location>
        <begin position="219"/>
        <end position="244"/>
    </location>
</feature>
<keyword evidence="5 8" id="KW-0812">Transmembrane</keyword>
<feature type="transmembrane region" description="Helical" evidence="8">
    <location>
        <begin position="308"/>
        <end position="330"/>
    </location>
</feature>
<keyword evidence="6 8" id="KW-1133">Transmembrane helix</keyword>
<feature type="transmembrane region" description="Helical" evidence="8">
    <location>
        <begin position="139"/>
        <end position="161"/>
    </location>
</feature>
<keyword evidence="7 8" id="KW-0472">Membrane</keyword>
<keyword evidence="11" id="KW-1185">Reference proteome</keyword>
<evidence type="ECO:0000313" key="11">
    <source>
        <dbReference type="Proteomes" id="UP000199662"/>
    </source>
</evidence>
<evidence type="ECO:0000256" key="1">
    <source>
        <dbReference type="ARBA" id="ARBA00004651"/>
    </source>
</evidence>
<dbReference type="Pfam" id="PF07690">
    <property type="entry name" value="MFS_1"/>
    <property type="match status" value="1"/>
</dbReference>
<dbReference type="PANTHER" id="PTHR43271:SF1">
    <property type="entry name" value="INNER MEMBRANE TRANSPORT PROTEIN YNFM"/>
    <property type="match status" value="1"/>
</dbReference>
<evidence type="ECO:0000313" key="10">
    <source>
        <dbReference type="EMBL" id="SEJ42839.1"/>
    </source>
</evidence>
<name>A0A1H6YNH8_9FIRM</name>
<feature type="transmembrane region" description="Helical" evidence="8">
    <location>
        <begin position="342"/>
        <end position="363"/>
    </location>
</feature>
<dbReference type="STRING" id="84035.SAMN05660742_107104"/>
<evidence type="ECO:0000256" key="7">
    <source>
        <dbReference type="ARBA" id="ARBA00023136"/>
    </source>
</evidence>
<dbReference type="Gene3D" id="1.20.1250.20">
    <property type="entry name" value="MFS general substrate transporter like domains"/>
    <property type="match status" value="1"/>
</dbReference>
<dbReference type="InterPro" id="IPR020846">
    <property type="entry name" value="MFS_dom"/>
</dbReference>
<evidence type="ECO:0000256" key="5">
    <source>
        <dbReference type="ARBA" id="ARBA00022692"/>
    </source>
</evidence>
<dbReference type="GO" id="GO:0005886">
    <property type="term" value="C:plasma membrane"/>
    <property type="evidence" value="ECO:0007669"/>
    <property type="project" value="UniProtKB-SubCell"/>
</dbReference>
<feature type="transmembrane region" description="Helical" evidence="8">
    <location>
        <begin position="110"/>
        <end position="127"/>
    </location>
</feature>
<protein>
    <submittedName>
        <fullName evidence="10">MFS transporter, YNFM family, putative membrane transport protein</fullName>
    </submittedName>
</protein>
<proteinExistence type="inferred from homology"/>
<accession>A0A1H6YNH8</accession>
<dbReference type="GO" id="GO:0022857">
    <property type="term" value="F:transmembrane transporter activity"/>
    <property type="evidence" value="ECO:0007669"/>
    <property type="project" value="InterPro"/>
</dbReference>
<evidence type="ECO:0000256" key="8">
    <source>
        <dbReference type="SAM" id="Phobius"/>
    </source>
</evidence>
<feature type="transmembrane region" description="Helical" evidence="8">
    <location>
        <begin position="49"/>
        <end position="73"/>
    </location>
</feature>
<sequence length="412" mass="44896">MNEYIQKGTVKYWRAIASLFLGSFVAFGVECFVQPIIPVLAENFKLTPMTAGLAMSFATMGMAVSMLLIAGFAKKLNRKYTMTVALLISSLLAIGVSVSPDFQLILEIRALQGFLLAGYPALALVYINEEFEPAVIGRVVGFYVAGITIGGLVGRLVISVLTDYVSWRVGIGSVGLIYVLISVLFYFALPAAKNKPAAGRQSVPIWENIKETFTNTKLWGIYGIAFLIFGAFTCIYNYITYIFMAAPYNLSQTLIGFIFLMYVFGTIGSAVLGRMSDQYGNGRILCFGLMIMIVGVTLTLATSLIIKIFGLAILTFGFFGSHSAACSWAGKIASFKIKASALSLYMFFYYVGGSAIGAVGGVFLKNYGWTGIILMVILLLIGALALCFQLTFSQLLIYEQNDMRNLKKAVQN</sequence>
<feature type="transmembrane region" description="Helical" evidence="8">
    <location>
        <begin position="167"/>
        <end position="189"/>
    </location>
</feature>
<feature type="transmembrane region" description="Helical" evidence="8">
    <location>
        <begin position="80"/>
        <end position="98"/>
    </location>
</feature>